<evidence type="ECO:0000313" key="2">
    <source>
        <dbReference type="EMBL" id="KAF3210412.1"/>
    </source>
</evidence>
<comment type="caution">
    <text evidence="2">The sequence shown here is derived from an EMBL/GenBank/DDBJ whole genome shotgun (WGS) entry which is preliminary data.</text>
</comment>
<keyword evidence="1" id="KW-0175">Coiled coil</keyword>
<reference evidence="2 3" key="1">
    <citation type="submission" date="2019-06" db="EMBL/GenBank/DDBJ databases">
        <authorList>
            <person name="Palmer J.M."/>
        </authorList>
    </citation>
    <scope>NUCLEOTIDE SEQUENCE [LARGE SCALE GENOMIC DNA]</scope>
    <source>
        <strain evidence="2 3">TWF106</strain>
    </source>
</reference>
<proteinExistence type="predicted"/>
<dbReference type="AlphaFoldDB" id="A0A7C8UJL8"/>
<dbReference type="Proteomes" id="UP000472727">
    <property type="component" value="Unassembled WGS sequence"/>
</dbReference>
<gene>
    <name evidence="2" type="ORF">TWF106_010708</name>
</gene>
<evidence type="ECO:0000256" key="1">
    <source>
        <dbReference type="SAM" id="Coils"/>
    </source>
</evidence>
<name>A0A7C8UJL8_ORBOL</name>
<evidence type="ECO:0000313" key="3">
    <source>
        <dbReference type="Proteomes" id="UP000472727"/>
    </source>
</evidence>
<dbReference type="EMBL" id="WIWS01000080">
    <property type="protein sequence ID" value="KAF3210412.1"/>
    <property type="molecule type" value="Genomic_DNA"/>
</dbReference>
<protein>
    <submittedName>
        <fullName evidence="2">Uncharacterized protein</fullName>
    </submittedName>
</protein>
<feature type="coiled-coil region" evidence="1">
    <location>
        <begin position="20"/>
        <end position="54"/>
    </location>
</feature>
<organism evidence="2 3">
    <name type="scientific">Orbilia oligospora</name>
    <name type="common">Nematode-trapping fungus</name>
    <name type="synonym">Arthrobotrys oligospora</name>
    <dbReference type="NCBI Taxonomy" id="2813651"/>
    <lineage>
        <taxon>Eukaryota</taxon>
        <taxon>Fungi</taxon>
        <taxon>Dikarya</taxon>
        <taxon>Ascomycota</taxon>
        <taxon>Pezizomycotina</taxon>
        <taxon>Orbiliomycetes</taxon>
        <taxon>Orbiliales</taxon>
        <taxon>Orbiliaceae</taxon>
        <taxon>Orbilia</taxon>
    </lineage>
</organism>
<sequence length="104" mass="12202">MSLLPQTPPKTVLTTKFMRFKEKEQSKEELITRIEDLTRENGTLRKQIQEFHELWSSVQNLITQTSKGVTNLSQALENFDSAYEYAEANWALFWDTTEQYAKPL</sequence>
<accession>A0A7C8UJL8</accession>